<gene>
    <name evidence="2" type="ORF">BU23DRAFT_231726</name>
</gene>
<reference evidence="2" key="1">
    <citation type="journal article" date="2020" name="Stud. Mycol.">
        <title>101 Dothideomycetes genomes: a test case for predicting lifestyles and emergence of pathogens.</title>
        <authorList>
            <person name="Haridas S."/>
            <person name="Albert R."/>
            <person name="Binder M."/>
            <person name="Bloem J."/>
            <person name="Labutti K."/>
            <person name="Salamov A."/>
            <person name="Andreopoulos B."/>
            <person name="Baker S."/>
            <person name="Barry K."/>
            <person name="Bills G."/>
            <person name="Bluhm B."/>
            <person name="Cannon C."/>
            <person name="Castanera R."/>
            <person name="Culley D."/>
            <person name="Daum C."/>
            <person name="Ezra D."/>
            <person name="Gonzalez J."/>
            <person name="Henrissat B."/>
            <person name="Kuo A."/>
            <person name="Liang C."/>
            <person name="Lipzen A."/>
            <person name="Lutzoni F."/>
            <person name="Magnuson J."/>
            <person name="Mondo S."/>
            <person name="Nolan M."/>
            <person name="Ohm R."/>
            <person name="Pangilinan J."/>
            <person name="Park H.-J."/>
            <person name="Ramirez L."/>
            <person name="Alfaro M."/>
            <person name="Sun H."/>
            <person name="Tritt A."/>
            <person name="Yoshinaga Y."/>
            <person name="Zwiers L.-H."/>
            <person name="Turgeon B."/>
            <person name="Goodwin S."/>
            <person name="Spatafora J."/>
            <person name="Crous P."/>
            <person name="Grigoriev I."/>
        </authorList>
    </citation>
    <scope>NUCLEOTIDE SEQUENCE</scope>
    <source>
        <strain evidence="2">CBS 107.79</strain>
    </source>
</reference>
<dbReference type="EMBL" id="ML976705">
    <property type="protein sequence ID" value="KAF1969882.1"/>
    <property type="molecule type" value="Genomic_DNA"/>
</dbReference>
<feature type="compositionally biased region" description="Basic and acidic residues" evidence="1">
    <location>
        <begin position="1214"/>
        <end position="1225"/>
    </location>
</feature>
<keyword evidence="3" id="KW-1185">Reference proteome</keyword>
<sequence>MLASVRLQRVSRSACIHPYAWHAPQHQWSRRIRSTPQRHFWGFGWSNDRNLPAGRPETPKDGEIAQTQDLVQSSLQEILDETDSREGPAAQEAPGLVDETNEAGSDQEFEHRRSRYKPMHLPVCMPPRANMQLLVTLSIKDVIQSLSAGNVQMLDPDAVLTTIASADTSAGDRLRARLIFTYLLCRSSALLLLEKYPHSSLSSIATTLQCLFWHRRDIRTPEEPGFYHRQSIVQLTTFLERGLMREPQVLAELLSGTTYEFKRVMNYEVQKRPALMYLVNPSMRLHCSPALSSKTTLIRVIDFSEVLESFYSGACDELHLDSVFAGWMHGAGHWSHVQCYVHSIVLTYLLYRSIGQAASQSKLVLSHTFQGEVPPIVYAHMAHPAYGTRPFQVITQLRFLWEGHCFQNHEAFAKCVWDILEATDPQAPGCTPEPNVDMRDVKLMLPSPANWTFSSLSELVCELEEENSQMRDTKELQRAITRLSLEASRGAHLDWHPEVSDPHLEQKLKKSDIVIGFLRNEMSKGFNPQSLAEVRKRVRERRKEPVQAYKLALGQDTNRKSVANQQDSTREIGGNQPPHIARANTAVDASTVSDPSTDTQLPAPCEHEVKQDATYSSQFEDILLHEVNQDAACAIEMEDMSLRPAASDRNRPARFVPESQRQNGHGLQGVDQDFEELDSDVQAFERSKASKPVKKGPTKGAIKLLSSWFGERPQAKLKDTLAYLALCKANAKAEHTNLMARLGGMRARLKVSAPSQLAAFEQSVYQSKVNIGDLCSAFRIIEQTIVDGSVRGKDTWPKLQKVLSMQATAVDGTLKTYNRKQLDVGFEPETVGELTSETSQDPATVTSDKDEPPSSPPLRLHYRLQYMIFRWVLDEFKHAIFHYHRSSDLPSFRKIMEVYGWNCPEAMDLLEFFRTIYSPALPRELAREVDSNWRADLVAFYQPHQKATQSLRNVRNFYSHYNQNTPAITIISWLEDLRGLASALGRPHISDQLSSFATVMENFEDQFTARIEKTQSVASEKCRILAAQQETFQLRVSKQRKEIMERYKQALEELHDATETAQKRYSAAREHILRRQAAERDKVAKQLSKPLVQSMFDLETHRLKRVRRELQFWTHSVDKDLAVPPSRREVDPSTQHNASATGLAQEQFDDAASLTQSSHAEVLEVMAKYMNQSSIPAPDSGSVSTHSRVAAFRDAAALRVRELNPRKRKSLRPKYREDDYPKRTADPVSTRFDATRWRVRRHHANSALSPRLEPSSRADDQPQPFASTSATKLRWNIGYPEIVPKRENKEQSTFRRPSTMKGLYETENRGILHKLRITR</sequence>
<feature type="region of interest" description="Disordered" evidence="1">
    <location>
        <begin position="557"/>
        <end position="579"/>
    </location>
</feature>
<evidence type="ECO:0000313" key="2">
    <source>
        <dbReference type="EMBL" id="KAF1969882.1"/>
    </source>
</evidence>
<feature type="region of interest" description="Disordered" evidence="1">
    <location>
        <begin position="1244"/>
        <end position="1270"/>
    </location>
</feature>
<evidence type="ECO:0000313" key="3">
    <source>
        <dbReference type="Proteomes" id="UP000800036"/>
    </source>
</evidence>
<dbReference type="OrthoDB" id="3800826at2759"/>
<dbReference type="Proteomes" id="UP000800036">
    <property type="component" value="Unassembled WGS sequence"/>
</dbReference>
<name>A0A6A5V1G7_9PLEO</name>
<feature type="compositionally biased region" description="Polar residues" evidence="1">
    <location>
        <begin position="833"/>
        <end position="846"/>
    </location>
</feature>
<feature type="region of interest" description="Disordered" evidence="1">
    <location>
        <begin position="1204"/>
        <end position="1227"/>
    </location>
</feature>
<feature type="region of interest" description="Disordered" evidence="1">
    <location>
        <begin position="81"/>
        <end position="111"/>
    </location>
</feature>
<feature type="region of interest" description="Disordered" evidence="1">
    <location>
        <begin position="644"/>
        <end position="667"/>
    </location>
</feature>
<protein>
    <submittedName>
        <fullName evidence="2">Uncharacterized protein</fullName>
    </submittedName>
</protein>
<feature type="region of interest" description="Disordered" evidence="1">
    <location>
        <begin position="828"/>
        <end position="857"/>
    </location>
</feature>
<accession>A0A6A5V1G7</accession>
<organism evidence="2 3">
    <name type="scientific">Bimuria novae-zelandiae CBS 107.79</name>
    <dbReference type="NCBI Taxonomy" id="1447943"/>
    <lineage>
        <taxon>Eukaryota</taxon>
        <taxon>Fungi</taxon>
        <taxon>Dikarya</taxon>
        <taxon>Ascomycota</taxon>
        <taxon>Pezizomycotina</taxon>
        <taxon>Dothideomycetes</taxon>
        <taxon>Pleosporomycetidae</taxon>
        <taxon>Pleosporales</taxon>
        <taxon>Massarineae</taxon>
        <taxon>Didymosphaeriaceae</taxon>
        <taxon>Bimuria</taxon>
    </lineage>
</organism>
<evidence type="ECO:0000256" key="1">
    <source>
        <dbReference type="SAM" id="MobiDB-lite"/>
    </source>
</evidence>
<proteinExistence type="predicted"/>